<accession>A0ABP6Q9C1</accession>
<reference evidence="3" key="1">
    <citation type="journal article" date="2019" name="Int. J. Syst. Evol. Microbiol.">
        <title>The Global Catalogue of Microorganisms (GCM) 10K type strain sequencing project: providing services to taxonomists for standard genome sequencing and annotation.</title>
        <authorList>
            <consortium name="The Broad Institute Genomics Platform"/>
            <consortium name="The Broad Institute Genome Sequencing Center for Infectious Disease"/>
            <person name="Wu L."/>
            <person name="Ma J."/>
        </authorList>
    </citation>
    <scope>NUCLEOTIDE SEQUENCE [LARGE SCALE GENOMIC DNA]</scope>
    <source>
        <strain evidence="3">JCM 9377</strain>
    </source>
</reference>
<dbReference type="PANTHER" id="PTHR38444">
    <property type="entry name" value="ENTEROBACTIN BIOSYNTHESIS PROTEIN YBDZ"/>
    <property type="match status" value="1"/>
</dbReference>
<dbReference type="InterPro" id="IPR037407">
    <property type="entry name" value="MLP_fam"/>
</dbReference>
<dbReference type="SMART" id="SM00923">
    <property type="entry name" value="MbtH"/>
    <property type="match status" value="1"/>
</dbReference>
<feature type="domain" description="MbtH-like" evidence="1">
    <location>
        <begin position="3"/>
        <end position="53"/>
    </location>
</feature>
<dbReference type="InterPro" id="IPR005153">
    <property type="entry name" value="MbtH-like_dom"/>
</dbReference>
<protein>
    <submittedName>
        <fullName evidence="2">MbtH family protein</fullName>
    </submittedName>
</protein>
<dbReference type="InterPro" id="IPR038020">
    <property type="entry name" value="MbtH-like_sf"/>
</dbReference>
<organism evidence="2 3">
    <name type="scientific">Actinocorallia longicatena</name>
    <dbReference type="NCBI Taxonomy" id="111803"/>
    <lineage>
        <taxon>Bacteria</taxon>
        <taxon>Bacillati</taxon>
        <taxon>Actinomycetota</taxon>
        <taxon>Actinomycetes</taxon>
        <taxon>Streptosporangiales</taxon>
        <taxon>Thermomonosporaceae</taxon>
        <taxon>Actinocorallia</taxon>
    </lineage>
</organism>
<dbReference type="SUPFAM" id="SSF160582">
    <property type="entry name" value="MbtH-like"/>
    <property type="match status" value="1"/>
</dbReference>
<dbReference type="Gene3D" id="3.90.820.10">
    <property type="entry name" value="Structural Genomics, Unknown Function 30-nov-00 1gh9 Mol_id"/>
    <property type="match status" value="1"/>
</dbReference>
<name>A0ABP6Q9C1_9ACTN</name>
<evidence type="ECO:0000259" key="1">
    <source>
        <dbReference type="SMART" id="SM00923"/>
    </source>
</evidence>
<comment type="caution">
    <text evidence="2">The sequence shown here is derived from an EMBL/GenBank/DDBJ whole genome shotgun (WGS) entry which is preliminary data.</text>
</comment>
<evidence type="ECO:0000313" key="3">
    <source>
        <dbReference type="Proteomes" id="UP001501237"/>
    </source>
</evidence>
<dbReference type="Pfam" id="PF03621">
    <property type="entry name" value="MbtH"/>
    <property type="match status" value="1"/>
</dbReference>
<dbReference type="EMBL" id="BAAAUV010000006">
    <property type="protein sequence ID" value="GAA3212005.1"/>
    <property type="molecule type" value="Genomic_DNA"/>
</dbReference>
<keyword evidence="3" id="KW-1185">Reference proteome</keyword>
<sequence>MSNPFDDADGRFLVLTNDEGQHSLWPSFADVPAGWTVAKTEDTREACLEFVERNWTDLRPKSLIEAMSAATATGS</sequence>
<dbReference type="RefSeq" id="WP_344828497.1">
    <property type="nucleotide sequence ID" value="NZ_BAAAUV010000006.1"/>
</dbReference>
<proteinExistence type="predicted"/>
<evidence type="ECO:0000313" key="2">
    <source>
        <dbReference type="EMBL" id="GAA3212005.1"/>
    </source>
</evidence>
<dbReference type="Proteomes" id="UP001501237">
    <property type="component" value="Unassembled WGS sequence"/>
</dbReference>
<dbReference type="PANTHER" id="PTHR38444:SF1">
    <property type="entry name" value="ENTEROBACTIN BIOSYNTHESIS PROTEIN YBDZ"/>
    <property type="match status" value="1"/>
</dbReference>
<gene>
    <name evidence="2" type="ORF">GCM10010468_31110</name>
</gene>